<gene>
    <name evidence="3" type="ORF">B2A_00548</name>
</gene>
<feature type="non-terminal residue" evidence="3">
    <location>
        <position position="1"/>
    </location>
</feature>
<evidence type="ECO:0000313" key="3">
    <source>
        <dbReference type="EMBL" id="EQD68120.1"/>
    </source>
</evidence>
<accession>T1CJX0</accession>
<dbReference type="InterPro" id="IPR036526">
    <property type="entry name" value="C-N_Hydrolase_sf"/>
</dbReference>
<sequence>DRFHAIALRPGDASWTALERLARANGTTVIVGAPLASPERKGELQNVALAFPPSGPVEVQAKRYLPTFGPFEEGVPFTPTDRSRPVAIGAHRAGLAICYDTFFPEVFRSLALGGADALLVLSASPVTSGPLFARLLPARAIENGLPVVYVNRVGVEDGIVFGGGSGAWDPRGEPLDLEVVPDERLAPEERLLRGEIDLDEPARWRPFRPVLRDVAQRPARADP</sequence>
<dbReference type="GO" id="GO:0016746">
    <property type="term" value="F:acyltransferase activity"/>
    <property type="evidence" value="ECO:0007669"/>
    <property type="project" value="UniProtKB-KW"/>
</dbReference>
<dbReference type="SUPFAM" id="SSF56317">
    <property type="entry name" value="Carbon-nitrogen hydrolase"/>
    <property type="match status" value="1"/>
</dbReference>
<dbReference type="Pfam" id="PF00795">
    <property type="entry name" value="CN_hydrolase"/>
    <property type="match status" value="1"/>
</dbReference>
<reference evidence="3" key="2">
    <citation type="journal article" date="2014" name="ISME J.">
        <title>Microbial stratification in low pH oxic and suboxic macroscopic growths along an acid mine drainage.</title>
        <authorList>
            <person name="Mendez-Garcia C."/>
            <person name="Mesa V."/>
            <person name="Sprenger R.R."/>
            <person name="Richter M."/>
            <person name="Diez M.S."/>
            <person name="Solano J."/>
            <person name="Bargiela R."/>
            <person name="Golyshina O.V."/>
            <person name="Manteca A."/>
            <person name="Ramos J.L."/>
            <person name="Gallego J.R."/>
            <person name="Llorente I."/>
            <person name="Martins Dos Santos V.A."/>
            <person name="Jensen O.N."/>
            <person name="Pelaez A.I."/>
            <person name="Sanchez J."/>
            <person name="Ferrer M."/>
        </authorList>
    </citation>
    <scope>NUCLEOTIDE SEQUENCE</scope>
</reference>
<organism evidence="3">
    <name type="scientific">mine drainage metagenome</name>
    <dbReference type="NCBI Taxonomy" id="410659"/>
    <lineage>
        <taxon>unclassified sequences</taxon>
        <taxon>metagenomes</taxon>
        <taxon>ecological metagenomes</taxon>
    </lineage>
</organism>
<name>T1CJX0_9ZZZZ</name>
<dbReference type="InterPro" id="IPR003010">
    <property type="entry name" value="C-N_Hydrolase"/>
</dbReference>
<proteinExistence type="predicted"/>
<keyword evidence="3" id="KW-0449">Lipoprotein</keyword>
<keyword evidence="3" id="KW-0012">Acyltransferase</keyword>
<dbReference type="EMBL" id="AUZZ01000427">
    <property type="protein sequence ID" value="EQD68120.1"/>
    <property type="molecule type" value="Genomic_DNA"/>
</dbReference>
<comment type="caution">
    <text evidence="3">The sequence shown here is derived from an EMBL/GenBank/DDBJ whole genome shotgun (WGS) entry which is preliminary data.</text>
</comment>
<dbReference type="GO" id="GO:0016811">
    <property type="term" value="F:hydrolase activity, acting on carbon-nitrogen (but not peptide) bonds, in linear amides"/>
    <property type="evidence" value="ECO:0007669"/>
    <property type="project" value="UniProtKB-ARBA"/>
</dbReference>
<evidence type="ECO:0000259" key="2">
    <source>
        <dbReference type="PROSITE" id="PS50263"/>
    </source>
</evidence>
<dbReference type="PANTHER" id="PTHR43674:SF2">
    <property type="entry name" value="BETA-UREIDOPROPIONASE"/>
    <property type="match status" value="1"/>
</dbReference>
<keyword evidence="1" id="KW-0378">Hydrolase</keyword>
<keyword evidence="3" id="KW-0808">Transferase</keyword>
<feature type="domain" description="CN hydrolase" evidence="2">
    <location>
        <begin position="1"/>
        <end position="198"/>
    </location>
</feature>
<dbReference type="InterPro" id="IPR050345">
    <property type="entry name" value="Aliph_Amidase/BUP"/>
</dbReference>
<evidence type="ECO:0000256" key="1">
    <source>
        <dbReference type="ARBA" id="ARBA00022801"/>
    </source>
</evidence>
<dbReference type="PROSITE" id="PS50263">
    <property type="entry name" value="CN_HYDROLASE"/>
    <property type="match status" value="1"/>
</dbReference>
<dbReference type="PANTHER" id="PTHR43674">
    <property type="entry name" value="NITRILASE C965.09-RELATED"/>
    <property type="match status" value="1"/>
</dbReference>
<reference evidence="3" key="1">
    <citation type="submission" date="2013-08" db="EMBL/GenBank/DDBJ databases">
        <authorList>
            <person name="Mendez C."/>
            <person name="Richter M."/>
            <person name="Ferrer M."/>
            <person name="Sanchez J."/>
        </authorList>
    </citation>
    <scope>NUCLEOTIDE SEQUENCE</scope>
</reference>
<dbReference type="AlphaFoldDB" id="T1CJX0"/>
<protein>
    <submittedName>
        <fullName evidence="3">Nitrilase/cyanide hydratase and apolipoprotein N-acyltransferase domain protein</fullName>
    </submittedName>
</protein>
<dbReference type="Gene3D" id="3.60.110.10">
    <property type="entry name" value="Carbon-nitrogen hydrolase"/>
    <property type="match status" value="1"/>
</dbReference>
<dbReference type="CDD" id="cd07197">
    <property type="entry name" value="nitrilase"/>
    <property type="match status" value="1"/>
</dbReference>